<organism evidence="3 4">
    <name type="scientific">Lasallia pustulata</name>
    <dbReference type="NCBI Taxonomy" id="136370"/>
    <lineage>
        <taxon>Eukaryota</taxon>
        <taxon>Fungi</taxon>
        <taxon>Dikarya</taxon>
        <taxon>Ascomycota</taxon>
        <taxon>Pezizomycotina</taxon>
        <taxon>Lecanoromycetes</taxon>
        <taxon>OSLEUM clade</taxon>
        <taxon>Umbilicariomycetidae</taxon>
        <taxon>Umbilicariales</taxon>
        <taxon>Umbilicariaceae</taxon>
        <taxon>Lasallia</taxon>
    </lineage>
</organism>
<keyword evidence="4" id="KW-1185">Reference proteome</keyword>
<sequence length="453" mass="50031">MAQRRYSAAEWESRKEQIRQLYMVEGKSLKETMTCMETHHGFCAQERTYKRKLDMWRFQKNTKFSNFKAILAIAEQRRVSEGKNTRFRFRGRAIDLAKKILRYKSRTMMGVDEQASSHVAVDTYPPLRPLPEVSEDGEVSLDSNVWRDYSCPSTPSGVSYSTGSSGAQAPHSENDEESSLDTNASLDYSRPAISSSVLQGCTPPPPEVPEGCGITFSPDAIPGISPTSHALSASNYPPTIAAPTDRLEVSPGAQVLHPEDNEVSYTNVCPDYSHPTTPSLLSYSTMSPGAQASHSENDEMSYTVASHNYSRPVTPSRVSYSTMPPWAQATNPPYPEEGDDNGDMRETFGNKVQDELNAQELCQTNMGLWSQEMSFPAEQQYLQGQAFINAVPEVTYAPYITDSGFELIAGGPHGHTTSARRCFQCRQCSEQLTGGPRPLVPIQECAQGNGGIY</sequence>
<evidence type="ECO:0000259" key="2">
    <source>
        <dbReference type="Pfam" id="PF14420"/>
    </source>
</evidence>
<name>A0A1W5DBN8_9LECA</name>
<evidence type="ECO:0000256" key="1">
    <source>
        <dbReference type="SAM" id="MobiDB-lite"/>
    </source>
</evidence>
<accession>A0A1W5DBN8</accession>
<dbReference type="Pfam" id="PF14420">
    <property type="entry name" value="Clr5"/>
    <property type="match status" value="1"/>
</dbReference>
<dbReference type="InterPro" id="IPR025676">
    <property type="entry name" value="Clr5_dom"/>
</dbReference>
<feature type="region of interest" description="Disordered" evidence="1">
    <location>
        <begin position="309"/>
        <end position="347"/>
    </location>
</feature>
<reference evidence="4" key="1">
    <citation type="submission" date="2017-03" db="EMBL/GenBank/DDBJ databases">
        <authorList>
            <person name="Sharma R."/>
            <person name="Thines M."/>
        </authorList>
    </citation>
    <scope>NUCLEOTIDE SEQUENCE [LARGE SCALE GENOMIC DNA]</scope>
</reference>
<feature type="compositionally biased region" description="Polar residues" evidence="1">
    <location>
        <begin position="309"/>
        <end position="322"/>
    </location>
</feature>
<protein>
    <submittedName>
        <fullName evidence="3">Clr5 domain</fullName>
    </submittedName>
</protein>
<evidence type="ECO:0000313" key="4">
    <source>
        <dbReference type="Proteomes" id="UP000192927"/>
    </source>
</evidence>
<dbReference type="AlphaFoldDB" id="A0A1W5DBN8"/>
<feature type="compositionally biased region" description="Polar residues" evidence="1">
    <location>
        <begin position="157"/>
        <end position="167"/>
    </location>
</feature>
<dbReference type="PANTHER" id="PTHR38788:SF3">
    <property type="entry name" value="CLR5 DOMAIN-CONTAINING PROTEIN"/>
    <property type="match status" value="1"/>
</dbReference>
<dbReference type="EMBL" id="FWEW01003727">
    <property type="protein sequence ID" value="SLM40445.1"/>
    <property type="molecule type" value="Genomic_DNA"/>
</dbReference>
<proteinExistence type="predicted"/>
<dbReference type="Proteomes" id="UP000192927">
    <property type="component" value="Unassembled WGS sequence"/>
</dbReference>
<feature type="domain" description="Clr5" evidence="2">
    <location>
        <begin position="8"/>
        <end position="60"/>
    </location>
</feature>
<evidence type="ECO:0000313" key="3">
    <source>
        <dbReference type="EMBL" id="SLM40445.1"/>
    </source>
</evidence>
<feature type="region of interest" description="Disordered" evidence="1">
    <location>
        <begin position="157"/>
        <end position="182"/>
    </location>
</feature>
<dbReference type="PANTHER" id="PTHR38788">
    <property type="entry name" value="CLR5 DOMAIN-CONTAINING PROTEIN"/>
    <property type="match status" value="1"/>
</dbReference>